<keyword evidence="12" id="KW-1185">Reference proteome</keyword>
<proteinExistence type="inferred from homology"/>
<evidence type="ECO:0000256" key="4">
    <source>
        <dbReference type="ARBA" id="ARBA00023239"/>
    </source>
</evidence>
<evidence type="ECO:0000313" key="12">
    <source>
        <dbReference type="Proteomes" id="UP001519289"/>
    </source>
</evidence>
<dbReference type="PANTHER" id="PTHR38042:SF1">
    <property type="entry name" value="UROPORPHYRINOGEN-III SYNTHASE, CHLOROPLASTIC"/>
    <property type="match status" value="1"/>
</dbReference>
<dbReference type="CDD" id="cd06578">
    <property type="entry name" value="HemD"/>
    <property type="match status" value="1"/>
</dbReference>
<dbReference type="Pfam" id="PF02602">
    <property type="entry name" value="HEM4"/>
    <property type="match status" value="1"/>
</dbReference>
<dbReference type="RefSeq" id="WP_209466736.1">
    <property type="nucleotide sequence ID" value="NZ_JAGGLG010000015.1"/>
</dbReference>
<comment type="catalytic activity">
    <reaction evidence="8 9">
        <text>hydroxymethylbilane = uroporphyrinogen III + H2O</text>
        <dbReference type="Rhea" id="RHEA:18965"/>
        <dbReference type="ChEBI" id="CHEBI:15377"/>
        <dbReference type="ChEBI" id="CHEBI:57308"/>
        <dbReference type="ChEBI" id="CHEBI:57845"/>
        <dbReference type="EC" id="4.2.1.75"/>
    </reaction>
</comment>
<name>A0ABS4JSU9_9FIRM</name>
<comment type="caution">
    <text evidence="11">The sequence shown here is derived from an EMBL/GenBank/DDBJ whole genome shotgun (WGS) entry which is preliminary data.</text>
</comment>
<dbReference type="InterPro" id="IPR036108">
    <property type="entry name" value="4pyrrol_syn_uPrphyn_synt_sf"/>
</dbReference>
<evidence type="ECO:0000259" key="10">
    <source>
        <dbReference type="Pfam" id="PF02602"/>
    </source>
</evidence>
<accession>A0ABS4JSU9</accession>
<sequence>MADGDAQPLRGRRILVLRARDQAERFIRAVAELGGEAVAYPVIQIVDPQDWAPLDEAIARLERYRWLVITSPNGAARFAARLARAGRRVPDGVGVVAVGTATARALEREGIRVDRMPQSFVGRAIPEALAGDLAPGDRVLMARGDLANPALASALAEMGAVVDDLVAYRNVPVRGDAEGLRRQLQAGAIHYVAFTSGSTVHNLLDQLGGPEALGPARVACIGPETAAAAEARGLPVHCMAEIYTMDGLLRAIVSDCEQGGR</sequence>
<comment type="similarity">
    <text evidence="2 9">Belongs to the uroporphyrinogen-III synthase family.</text>
</comment>
<comment type="function">
    <text evidence="6 9">Catalyzes cyclization of the linear tetrapyrrole, hydroxymethylbilane, to the macrocyclic uroporphyrinogen III.</text>
</comment>
<gene>
    <name evidence="11" type="ORF">J2Z79_002023</name>
</gene>
<comment type="pathway">
    <text evidence="1 9">Porphyrin-containing compound metabolism; protoporphyrin-IX biosynthesis; coproporphyrinogen-III from 5-aminolevulinate: step 3/4.</text>
</comment>
<dbReference type="SUPFAM" id="SSF69618">
    <property type="entry name" value="HemD-like"/>
    <property type="match status" value="1"/>
</dbReference>
<organism evidence="11 12">
    <name type="scientific">Symbiobacterium terraclitae</name>
    <dbReference type="NCBI Taxonomy" id="557451"/>
    <lineage>
        <taxon>Bacteria</taxon>
        <taxon>Bacillati</taxon>
        <taxon>Bacillota</taxon>
        <taxon>Clostridia</taxon>
        <taxon>Eubacteriales</taxon>
        <taxon>Symbiobacteriaceae</taxon>
        <taxon>Symbiobacterium</taxon>
    </lineage>
</organism>
<evidence type="ECO:0000256" key="1">
    <source>
        <dbReference type="ARBA" id="ARBA00004772"/>
    </source>
</evidence>
<evidence type="ECO:0000256" key="2">
    <source>
        <dbReference type="ARBA" id="ARBA00008133"/>
    </source>
</evidence>
<evidence type="ECO:0000313" key="11">
    <source>
        <dbReference type="EMBL" id="MBP2018608.1"/>
    </source>
</evidence>
<evidence type="ECO:0000256" key="3">
    <source>
        <dbReference type="ARBA" id="ARBA00013109"/>
    </source>
</evidence>
<feature type="domain" description="Tetrapyrrole biosynthesis uroporphyrinogen III synthase" evidence="10">
    <location>
        <begin position="26"/>
        <end position="249"/>
    </location>
</feature>
<evidence type="ECO:0000256" key="9">
    <source>
        <dbReference type="RuleBase" id="RU366031"/>
    </source>
</evidence>
<dbReference type="PANTHER" id="PTHR38042">
    <property type="entry name" value="UROPORPHYRINOGEN-III SYNTHASE, CHLOROPLASTIC"/>
    <property type="match status" value="1"/>
</dbReference>
<keyword evidence="4 9" id="KW-0456">Lyase</keyword>
<dbReference type="EMBL" id="JAGGLG010000015">
    <property type="protein sequence ID" value="MBP2018608.1"/>
    <property type="molecule type" value="Genomic_DNA"/>
</dbReference>
<dbReference type="EC" id="4.2.1.75" evidence="3 9"/>
<evidence type="ECO:0000256" key="8">
    <source>
        <dbReference type="ARBA" id="ARBA00048617"/>
    </source>
</evidence>
<evidence type="ECO:0000256" key="5">
    <source>
        <dbReference type="ARBA" id="ARBA00023244"/>
    </source>
</evidence>
<dbReference type="InterPro" id="IPR039793">
    <property type="entry name" value="UROS/Hem4"/>
</dbReference>
<evidence type="ECO:0000256" key="6">
    <source>
        <dbReference type="ARBA" id="ARBA00037589"/>
    </source>
</evidence>
<dbReference type="Proteomes" id="UP001519289">
    <property type="component" value="Unassembled WGS sequence"/>
</dbReference>
<keyword evidence="5 9" id="KW-0627">Porphyrin biosynthesis</keyword>
<evidence type="ECO:0000256" key="7">
    <source>
        <dbReference type="ARBA" id="ARBA00040167"/>
    </source>
</evidence>
<reference evidence="11 12" key="1">
    <citation type="submission" date="2021-03" db="EMBL/GenBank/DDBJ databases">
        <title>Genomic Encyclopedia of Type Strains, Phase IV (KMG-IV): sequencing the most valuable type-strain genomes for metagenomic binning, comparative biology and taxonomic classification.</title>
        <authorList>
            <person name="Goeker M."/>
        </authorList>
    </citation>
    <scope>NUCLEOTIDE SEQUENCE [LARGE SCALE GENOMIC DNA]</scope>
    <source>
        <strain evidence="11 12">DSM 27138</strain>
    </source>
</reference>
<protein>
    <recommendedName>
        <fullName evidence="7 9">Uroporphyrinogen-III synthase</fullName>
        <ecNumber evidence="3 9">4.2.1.75</ecNumber>
    </recommendedName>
</protein>
<dbReference type="Gene3D" id="3.40.50.10090">
    <property type="match status" value="2"/>
</dbReference>
<dbReference type="InterPro" id="IPR003754">
    <property type="entry name" value="4pyrrol_synth_uPrphyn_synth"/>
</dbReference>